<feature type="transmembrane region" description="Helical" evidence="1">
    <location>
        <begin position="847"/>
        <end position="864"/>
    </location>
</feature>
<dbReference type="PRINTS" id="PR00702">
    <property type="entry name" value="ACRIFLAVINRP"/>
</dbReference>
<dbReference type="PANTHER" id="PTHR32063">
    <property type="match status" value="1"/>
</dbReference>
<keyword evidence="1" id="KW-0812">Transmembrane</keyword>
<dbReference type="GO" id="GO:0005886">
    <property type="term" value="C:plasma membrane"/>
    <property type="evidence" value="ECO:0007669"/>
    <property type="project" value="TreeGrafter"/>
</dbReference>
<feature type="transmembrane region" description="Helical" evidence="1">
    <location>
        <begin position="362"/>
        <end position="383"/>
    </location>
</feature>
<evidence type="ECO:0000313" key="2">
    <source>
        <dbReference type="EMBL" id="SNT75058.1"/>
    </source>
</evidence>
<dbReference type="SUPFAM" id="SSF82693">
    <property type="entry name" value="Multidrug efflux transporter AcrB pore domain, PN1, PN2, PC1 and PC2 subdomains"/>
    <property type="match status" value="3"/>
</dbReference>
<dbReference type="Gene3D" id="1.20.1640.10">
    <property type="entry name" value="Multidrug efflux transporter AcrB transmembrane domain"/>
    <property type="match status" value="2"/>
</dbReference>
<dbReference type="EMBL" id="FZQB01000009">
    <property type="protein sequence ID" value="SNT75058.1"/>
    <property type="molecule type" value="Genomic_DNA"/>
</dbReference>
<accession>A0A239PY89</accession>
<gene>
    <name evidence="2" type="ORF">SAMN05444959_109140</name>
</gene>
<sequence length="1029" mass="108181">MASDPLTRAGSAGLFVARPILAVVLNLLILVAGLAALMGVEVREMPDVDQPVISVRASYDGASPETMDTEITSVLEDALTALDGVENISSRSSYETSRITIELASNVDIDTAANEAREIIAQQERDLPDDIDSPTVAKSDADSDPIMRLALSGNATLEDLSRIAEDDIADELTTIEGVSEIEIAGEQESEFLVRVNMSALNARGLSISDLERALSRLRNDAPLGQIESENQAITMRTTLPEVTAEEIANLRVGDTARVRDIAFVQLSAKERTVFSRVNGQSAIGLNVMRQSEGNTLTISRDVRAEVDKISQRLPEGVSLAITSDDGVYIEQSITEVALSIALAVLIVVAVIFVFLRAWRATIIPALAIPVSLVGTIAAIWLVGFSVNTITLLALVLATGMVVDDAIVVVENIVRHRRMGLGRRAAAIRGTREVFFAVISTTVTLAAVFIPISFLPGQAGGIFSEFGFVLAFAVMLSSFVALTLVPMLGATFDPGQADDAETARHSLFARAYLGFMDHALKMPSLVIGAALAFAVVAAGMFTSLSSSLTPTEDRGFFFVVLRAPAGASSDYTDSQIRQVEAIAQSYQGEGGVDIVQSISGFGGSASGFVIVRLKDWSERDVTQQEILTRLNRELQRVPGVTGIARSGNSLGIRGAGRGVQLAVTGSDYETLAREAQKLVAAMSERPDVFSNPQIDYDTTQPLVEVHIDVAMAEELGVEPTDVSALINVMSSGSNPVSVFIDGEETDVTVEPGGRPLNDPGDLERAFVQSSSGANVPLSAVTEFRQSASASQLSREDGDRAVPVTANLAAGVDLGTAAALALDLGGEVLSPGTGVTLLGEAATLEEGQAGTIAVFAVAFLVVLLVLSAQFESLASALVIMLTVPFGLGAAIIAIALSGGSLNYYSQIGLVMLIGIMAKNGILIVEFANQLREQGRDIDSAIRDAVALRLRPVMMTMISTVLGGLPLILSSGAGAEARQAVGWVVVGGLGFATVFTLILTPVFYRLIAPFGAVPGHAAAAARKELTALSDPA</sequence>
<dbReference type="PANTHER" id="PTHR32063:SF29">
    <property type="entry name" value="HAE1 FAMILY EFFLUX PUMP PERMEASE COMPONENT"/>
    <property type="match status" value="1"/>
</dbReference>
<dbReference type="Pfam" id="PF00873">
    <property type="entry name" value="ACR_tran"/>
    <property type="match status" value="1"/>
</dbReference>
<dbReference type="SUPFAM" id="SSF82714">
    <property type="entry name" value="Multidrug efflux transporter AcrB TolC docking domain, DN and DC subdomains"/>
    <property type="match status" value="2"/>
</dbReference>
<feature type="transmembrane region" description="Helical" evidence="1">
    <location>
        <begin position="389"/>
        <end position="413"/>
    </location>
</feature>
<feature type="transmembrane region" description="Helical" evidence="1">
    <location>
        <begin position="901"/>
        <end position="922"/>
    </location>
</feature>
<feature type="transmembrane region" description="Helical" evidence="1">
    <location>
        <begin position="524"/>
        <end position="543"/>
    </location>
</feature>
<dbReference type="Gene3D" id="3.30.70.1320">
    <property type="entry name" value="Multidrug efflux transporter AcrB pore domain like"/>
    <property type="match status" value="1"/>
</dbReference>
<dbReference type="SUPFAM" id="SSF82866">
    <property type="entry name" value="Multidrug efflux transporter AcrB transmembrane domain"/>
    <property type="match status" value="2"/>
</dbReference>
<dbReference type="Gene3D" id="3.30.70.1440">
    <property type="entry name" value="Multidrug efflux transporter AcrB pore domain"/>
    <property type="match status" value="1"/>
</dbReference>
<organism evidence="2 3">
    <name type="scientific">Paracoccus seriniphilus</name>
    <dbReference type="NCBI Taxonomy" id="184748"/>
    <lineage>
        <taxon>Bacteria</taxon>
        <taxon>Pseudomonadati</taxon>
        <taxon>Pseudomonadota</taxon>
        <taxon>Alphaproteobacteria</taxon>
        <taxon>Rhodobacterales</taxon>
        <taxon>Paracoccaceae</taxon>
        <taxon>Paracoccus</taxon>
    </lineage>
</organism>
<dbReference type="Proteomes" id="UP000198307">
    <property type="component" value="Unassembled WGS sequence"/>
</dbReference>
<proteinExistence type="predicted"/>
<dbReference type="Gene3D" id="3.30.2090.10">
    <property type="entry name" value="Multidrug efflux transporter AcrB TolC docking domain, DN and DC subdomains"/>
    <property type="match status" value="2"/>
</dbReference>
<keyword evidence="1" id="KW-1133">Transmembrane helix</keyword>
<evidence type="ECO:0000256" key="1">
    <source>
        <dbReference type="SAM" id="Phobius"/>
    </source>
</evidence>
<dbReference type="InterPro" id="IPR027463">
    <property type="entry name" value="AcrB_DN_DC_subdom"/>
</dbReference>
<feature type="transmembrane region" description="Helical" evidence="1">
    <location>
        <begin position="336"/>
        <end position="355"/>
    </location>
</feature>
<dbReference type="AlphaFoldDB" id="A0A239PY89"/>
<keyword evidence="1" id="KW-0472">Membrane</keyword>
<feature type="transmembrane region" description="Helical" evidence="1">
    <location>
        <begin position="465"/>
        <end position="484"/>
    </location>
</feature>
<evidence type="ECO:0000313" key="3">
    <source>
        <dbReference type="Proteomes" id="UP000198307"/>
    </source>
</evidence>
<reference evidence="2 3" key="1">
    <citation type="submission" date="2017-07" db="EMBL/GenBank/DDBJ databases">
        <authorList>
            <person name="Sun Z.S."/>
            <person name="Albrecht U."/>
            <person name="Echele G."/>
            <person name="Lee C.C."/>
        </authorList>
    </citation>
    <scope>NUCLEOTIDE SEQUENCE [LARGE SCALE GENOMIC DNA]</scope>
    <source>
        <strain evidence="2 3">DSM 14827</strain>
    </source>
</reference>
<name>A0A239PY89_9RHOB</name>
<feature type="transmembrane region" description="Helical" evidence="1">
    <location>
        <begin position="20"/>
        <end position="40"/>
    </location>
</feature>
<dbReference type="OrthoDB" id="9807350at2"/>
<dbReference type="GO" id="GO:0042910">
    <property type="term" value="F:xenobiotic transmembrane transporter activity"/>
    <property type="evidence" value="ECO:0007669"/>
    <property type="project" value="TreeGrafter"/>
</dbReference>
<feature type="transmembrane region" description="Helical" evidence="1">
    <location>
        <begin position="871"/>
        <end position="895"/>
    </location>
</feature>
<feature type="transmembrane region" description="Helical" evidence="1">
    <location>
        <begin position="943"/>
        <end position="966"/>
    </location>
</feature>
<dbReference type="Gene3D" id="3.30.70.1430">
    <property type="entry name" value="Multidrug efflux transporter AcrB pore domain"/>
    <property type="match status" value="2"/>
</dbReference>
<dbReference type="InterPro" id="IPR001036">
    <property type="entry name" value="Acrflvin-R"/>
</dbReference>
<feature type="transmembrane region" description="Helical" evidence="1">
    <location>
        <begin position="978"/>
        <end position="1001"/>
    </location>
</feature>
<feature type="transmembrane region" description="Helical" evidence="1">
    <location>
        <begin position="433"/>
        <end position="453"/>
    </location>
</feature>
<protein>
    <submittedName>
        <fullName evidence="2">Hydrophobe/amphiphile efflux-1 (HAE1) family protein</fullName>
    </submittedName>
</protein>
<dbReference type="RefSeq" id="WP_089344885.1">
    <property type="nucleotide sequence ID" value="NZ_CP067129.1"/>
</dbReference>
<keyword evidence="3" id="KW-1185">Reference proteome</keyword>